<dbReference type="PANTHER" id="PTHR13505">
    <property type="entry name" value="TRANSMEMBRANE PROTEIN 208"/>
    <property type="match status" value="1"/>
</dbReference>
<evidence type="ECO:0000256" key="7">
    <source>
        <dbReference type="ARBA" id="ARBA00023136"/>
    </source>
</evidence>
<feature type="transmembrane region" description="Helical" evidence="8">
    <location>
        <begin position="23"/>
        <end position="40"/>
    </location>
</feature>
<evidence type="ECO:0000256" key="1">
    <source>
        <dbReference type="ARBA" id="ARBA00004477"/>
    </source>
</evidence>
<dbReference type="GO" id="GO:0006624">
    <property type="term" value="P:vacuolar protein processing"/>
    <property type="evidence" value="ECO:0007669"/>
    <property type="project" value="TreeGrafter"/>
</dbReference>
<dbReference type="Pfam" id="PF05620">
    <property type="entry name" value="TMEM208_SND2"/>
    <property type="match status" value="1"/>
</dbReference>
<comment type="similarity">
    <text evidence="2">Belongs to the TMEM208 family.</text>
</comment>
<dbReference type="GO" id="GO:0005789">
    <property type="term" value="C:endoplasmic reticulum membrane"/>
    <property type="evidence" value="ECO:0007669"/>
    <property type="project" value="UniProtKB-SubCell"/>
</dbReference>
<gene>
    <name evidence="9" type="ORF">HPB48_006033</name>
</gene>
<evidence type="ECO:0000256" key="8">
    <source>
        <dbReference type="SAM" id="Phobius"/>
    </source>
</evidence>
<dbReference type="EMBL" id="JABSTR010000002">
    <property type="protein sequence ID" value="KAH9363431.1"/>
    <property type="molecule type" value="Genomic_DNA"/>
</dbReference>
<proteinExistence type="inferred from homology"/>
<dbReference type="OMA" id="SGFWLQA"/>
<keyword evidence="7 8" id="KW-0472">Membrane</keyword>
<keyword evidence="10" id="KW-1185">Reference proteome</keyword>
<name>A0A9J6FKV0_HAELO</name>
<evidence type="ECO:0000256" key="4">
    <source>
        <dbReference type="ARBA" id="ARBA00022692"/>
    </source>
</evidence>
<dbReference type="OrthoDB" id="10012212at2759"/>
<dbReference type="AlphaFoldDB" id="A0A9J6FKV0"/>
<evidence type="ECO:0000313" key="10">
    <source>
        <dbReference type="Proteomes" id="UP000821853"/>
    </source>
</evidence>
<comment type="caution">
    <text evidence="9">The sequence shown here is derived from an EMBL/GenBank/DDBJ whole genome shotgun (WGS) entry which is preliminary data.</text>
</comment>
<keyword evidence="4 8" id="KW-0812">Transmembrane</keyword>
<feature type="transmembrane region" description="Helical" evidence="8">
    <location>
        <begin position="105"/>
        <end position="129"/>
    </location>
</feature>
<evidence type="ECO:0000313" key="9">
    <source>
        <dbReference type="EMBL" id="KAH9363431.1"/>
    </source>
</evidence>
<accession>A0A9J6FKV0</accession>
<dbReference type="InterPro" id="IPR008506">
    <property type="entry name" value="SND2/TMEM208"/>
</dbReference>
<sequence>MPPKKGKQGPKGHKKIVRDNKKTIRFCSTVAVAALSIHLLEHLLLWRHLITTSYVLLYLFTLLVYVGCIQTMRYMARASYSDDGKLLDAGINLNTAGVGKHSQDLIILTACAQTLSLVTTYAWCIYWLLALGRSFYLFWVNVLGPRFFQPRPAEFDEKELKTSEREAGER</sequence>
<keyword evidence="6 8" id="KW-1133">Transmembrane helix</keyword>
<reference evidence="9 10" key="1">
    <citation type="journal article" date="2020" name="Cell">
        <title>Large-Scale Comparative Analyses of Tick Genomes Elucidate Their Genetic Diversity and Vector Capacities.</title>
        <authorList>
            <consortium name="Tick Genome and Microbiome Consortium (TIGMIC)"/>
            <person name="Jia N."/>
            <person name="Wang J."/>
            <person name="Shi W."/>
            <person name="Du L."/>
            <person name="Sun Y."/>
            <person name="Zhan W."/>
            <person name="Jiang J.F."/>
            <person name="Wang Q."/>
            <person name="Zhang B."/>
            <person name="Ji P."/>
            <person name="Bell-Sakyi L."/>
            <person name="Cui X.M."/>
            <person name="Yuan T.T."/>
            <person name="Jiang B.G."/>
            <person name="Yang W.F."/>
            <person name="Lam T.T."/>
            <person name="Chang Q.C."/>
            <person name="Ding S.J."/>
            <person name="Wang X.J."/>
            <person name="Zhu J.G."/>
            <person name="Ruan X.D."/>
            <person name="Zhao L."/>
            <person name="Wei J.T."/>
            <person name="Ye R.Z."/>
            <person name="Que T.C."/>
            <person name="Du C.H."/>
            <person name="Zhou Y.H."/>
            <person name="Cheng J.X."/>
            <person name="Dai P.F."/>
            <person name="Guo W.B."/>
            <person name="Han X.H."/>
            <person name="Huang E.J."/>
            <person name="Li L.F."/>
            <person name="Wei W."/>
            <person name="Gao Y.C."/>
            <person name="Liu J.Z."/>
            <person name="Shao H.Z."/>
            <person name="Wang X."/>
            <person name="Wang C.C."/>
            <person name="Yang T.C."/>
            <person name="Huo Q.B."/>
            <person name="Li W."/>
            <person name="Chen H.Y."/>
            <person name="Chen S.E."/>
            <person name="Zhou L.G."/>
            <person name="Ni X.B."/>
            <person name="Tian J.H."/>
            <person name="Sheng Y."/>
            <person name="Liu T."/>
            <person name="Pan Y.S."/>
            <person name="Xia L.Y."/>
            <person name="Li J."/>
            <person name="Zhao F."/>
            <person name="Cao W.C."/>
        </authorList>
    </citation>
    <scope>NUCLEOTIDE SEQUENCE [LARGE SCALE GENOMIC DNA]</scope>
    <source>
        <strain evidence="9">HaeL-2018</strain>
    </source>
</reference>
<evidence type="ECO:0000256" key="3">
    <source>
        <dbReference type="ARBA" id="ARBA00015033"/>
    </source>
</evidence>
<dbReference type="VEuPathDB" id="VectorBase:HLOH_059649"/>
<dbReference type="PANTHER" id="PTHR13505:SF7">
    <property type="entry name" value="TRANSMEMBRANE PROTEIN 208"/>
    <property type="match status" value="1"/>
</dbReference>
<feature type="transmembrane region" description="Helical" evidence="8">
    <location>
        <begin position="46"/>
        <end position="68"/>
    </location>
</feature>
<evidence type="ECO:0000256" key="5">
    <source>
        <dbReference type="ARBA" id="ARBA00022824"/>
    </source>
</evidence>
<dbReference type="GO" id="GO:0005773">
    <property type="term" value="C:vacuole"/>
    <property type="evidence" value="ECO:0007669"/>
    <property type="project" value="GOC"/>
</dbReference>
<dbReference type="Proteomes" id="UP000821853">
    <property type="component" value="Chromosome 10"/>
</dbReference>
<evidence type="ECO:0000256" key="2">
    <source>
        <dbReference type="ARBA" id="ARBA00009950"/>
    </source>
</evidence>
<evidence type="ECO:0000256" key="6">
    <source>
        <dbReference type="ARBA" id="ARBA00022989"/>
    </source>
</evidence>
<comment type="subcellular location">
    <subcellularLocation>
        <location evidence="1">Endoplasmic reticulum membrane</location>
        <topology evidence="1">Multi-pass membrane protein</topology>
    </subcellularLocation>
</comment>
<organism evidence="9 10">
    <name type="scientific">Haemaphysalis longicornis</name>
    <name type="common">Bush tick</name>
    <dbReference type="NCBI Taxonomy" id="44386"/>
    <lineage>
        <taxon>Eukaryota</taxon>
        <taxon>Metazoa</taxon>
        <taxon>Ecdysozoa</taxon>
        <taxon>Arthropoda</taxon>
        <taxon>Chelicerata</taxon>
        <taxon>Arachnida</taxon>
        <taxon>Acari</taxon>
        <taxon>Parasitiformes</taxon>
        <taxon>Ixodida</taxon>
        <taxon>Ixodoidea</taxon>
        <taxon>Ixodidae</taxon>
        <taxon>Haemaphysalinae</taxon>
        <taxon>Haemaphysalis</taxon>
    </lineage>
</organism>
<keyword evidence="5" id="KW-0256">Endoplasmic reticulum</keyword>
<protein>
    <recommendedName>
        <fullName evidence="3">Transmembrane protein 208</fullName>
    </recommendedName>
</protein>